<sequence>MTIDPVCGMDVSEETAPKAEYQGITYYFCCEGCRKAFTNDPQKYINTESASHHHGHHHAHHHGDHY</sequence>
<dbReference type="Gene3D" id="1.10.620.20">
    <property type="entry name" value="Ribonucleotide Reductase, subunit A"/>
    <property type="match status" value="1"/>
</dbReference>
<organism evidence="3 4">
    <name type="scientific">Alicyclobacillus mengziensis</name>
    <dbReference type="NCBI Taxonomy" id="2931921"/>
    <lineage>
        <taxon>Bacteria</taxon>
        <taxon>Bacillati</taxon>
        <taxon>Bacillota</taxon>
        <taxon>Bacilli</taxon>
        <taxon>Bacillales</taxon>
        <taxon>Alicyclobacillaceae</taxon>
        <taxon>Alicyclobacillus</taxon>
    </lineage>
</organism>
<evidence type="ECO:0000259" key="2">
    <source>
        <dbReference type="SMART" id="SM00746"/>
    </source>
</evidence>
<name>A0A9X7Z8X4_9BACL</name>
<dbReference type="InterPro" id="IPR012348">
    <property type="entry name" value="RNR-like"/>
</dbReference>
<feature type="domain" description="TRASH" evidence="2">
    <location>
        <begin position="4"/>
        <end position="41"/>
    </location>
</feature>
<dbReference type="InterPro" id="IPR007029">
    <property type="entry name" value="YHS_dom"/>
</dbReference>
<dbReference type="SUPFAM" id="SSF47240">
    <property type="entry name" value="Ferritin-like"/>
    <property type="match status" value="1"/>
</dbReference>
<dbReference type="Proteomes" id="UP000663505">
    <property type="component" value="Chromosome"/>
</dbReference>
<evidence type="ECO:0000256" key="1">
    <source>
        <dbReference type="SAM" id="MobiDB-lite"/>
    </source>
</evidence>
<proteinExistence type="predicted"/>
<dbReference type="AlphaFoldDB" id="A0A9X7Z8X4"/>
<gene>
    <name evidence="3" type="ORF">JZ786_07095</name>
</gene>
<feature type="compositionally biased region" description="Basic residues" evidence="1">
    <location>
        <begin position="52"/>
        <end position="66"/>
    </location>
</feature>
<evidence type="ECO:0000313" key="3">
    <source>
        <dbReference type="EMBL" id="QSO48721.1"/>
    </source>
</evidence>
<dbReference type="RefSeq" id="WP_206658043.1">
    <property type="nucleotide sequence ID" value="NZ_CP071182.1"/>
</dbReference>
<dbReference type="Pfam" id="PF04945">
    <property type="entry name" value="YHS"/>
    <property type="match status" value="1"/>
</dbReference>
<protein>
    <submittedName>
        <fullName evidence="3">YHS domain-containing protein</fullName>
    </submittedName>
</protein>
<feature type="region of interest" description="Disordered" evidence="1">
    <location>
        <begin position="47"/>
        <end position="66"/>
    </location>
</feature>
<dbReference type="GO" id="GO:0016491">
    <property type="term" value="F:oxidoreductase activity"/>
    <property type="evidence" value="ECO:0007669"/>
    <property type="project" value="InterPro"/>
</dbReference>
<dbReference type="EMBL" id="CP071182">
    <property type="protein sequence ID" value="QSO48721.1"/>
    <property type="molecule type" value="Genomic_DNA"/>
</dbReference>
<dbReference type="SMART" id="SM00746">
    <property type="entry name" value="TRASH"/>
    <property type="match status" value="1"/>
</dbReference>
<reference evidence="3 4" key="1">
    <citation type="submission" date="2021-02" db="EMBL/GenBank/DDBJ databases">
        <title>Alicyclobacillus curvatus sp. nov. and Alicyclobacillus mengziensis sp. nov., two acidophilic bacteria isolated from acid mine drainage.</title>
        <authorList>
            <person name="Huang Y."/>
        </authorList>
    </citation>
    <scope>NUCLEOTIDE SEQUENCE [LARGE SCALE GENOMIC DNA]</scope>
    <source>
        <strain evidence="3 4">S30H14</strain>
    </source>
</reference>
<accession>A0A9X7Z8X4</accession>
<dbReference type="InterPro" id="IPR011017">
    <property type="entry name" value="TRASH_dom"/>
</dbReference>
<keyword evidence="4" id="KW-1185">Reference proteome</keyword>
<dbReference type="KEGG" id="afx:JZ786_07095"/>
<dbReference type="InterPro" id="IPR009078">
    <property type="entry name" value="Ferritin-like_SF"/>
</dbReference>
<evidence type="ECO:0000313" key="4">
    <source>
        <dbReference type="Proteomes" id="UP000663505"/>
    </source>
</evidence>